<dbReference type="EMBL" id="BMMZ01000007">
    <property type="protein sequence ID" value="GGL69900.1"/>
    <property type="molecule type" value="Genomic_DNA"/>
</dbReference>
<dbReference type="InterPro" id="IPR025420">
    <property type="entry name" value="DUF4143"/>
</dbReference>
<dbReference type="RefSeq" id="WP_188896236.1">
    <property type="nucleotide sequence ID" value="NZ_BMMZ01000007.1"/>
</dbReference>
<protein>
    <recommendedName>
        <fullName evidence="5">AAA+ ATPase domain-containing protein</fullName>
    </recommendedName>
</protein>
<evidence type="ECO:0000259" key="2">
    <source>
        <dbReference type="Pfam" id="PF13635"/>
    </source>
</evidence>
<evidence type="ECO:0000313" key="4">
    <source>
        <dbReference type="Proteomes" id="UP000613840"/>
    </source>
</evidence>
<feature type="domain" description="AAA" evidence="1">
    <location>
        <begin position="18"/>
        <end position="133"/>
    </location>
</feature>
<dbReference type="InterPro" id="IPR036390">
    <property type="entry name" value="WH_DNA-bd_sf"/>
</dbReference>
<dbReference type="InterPro" id="IPR041682">
    <property type="entry name" value="AAA_14"/>
</dbReference>
<dbReference type="Gene3D" id="3.40.50.300">
    <property type="entry name" value="P-loop containing nucleotide triphosphate hydrolases"/>
    <property type="match status" value="1"/>
</dbReference>
<gene>
    <name evidence="3" type="ORF">GCM10011575_30590</name>
</gene>
<evidence type="ECO:0000313" key="3">
    <source>
        <dbReference type="EMBL" id="GGL69900.1"/>
    </source>
</evidence>
<sequence>MIEREIDAHRLRAALERSPVVLMSGPRQVGKSTLARQVVEPARSNLFDLEDPRDLARLGEPTLTLPGAHGTVVIDEAQHRRDLFPVLRVLVDEDRRPGRFLVLGSASPDLVGLSSESLAGRVTVLELAGLRMADVGLSSRMDLWLRGGLPPSYLADSDQLSAAWRDDYIATFLERDLGGLGFRMPSTTMRRFWTMLAHYHGQVWNASELARSLGVSRPTVDRYLDALTDALVIRQLQPWFANLAKRQVRAPKVYVRDTGLLHRLLQIGDRDDLLGHPKAGASWEGFVIEQFLQAHPVVDPAFWATHGGAEIDLVFGWERQRLGLEIKLTDRPGVTPSMRNALADLELDHILVAHAGSQSFRLGERITAVATDELLTSPLDTFVTS</sequence>
<dbReference type="PANTHER" id="PTHR43566">
    <property type="entry name" value="CONSERVED PROTEIN"/>
    <property type="match status" value="1"/>
</dbReference>
<dbReference type="PANTHER" id="PTHR43566:SF2">
    <property type="entry name" value="DUF4143 DOMAIN-CONTAINING PROTEIN"/>
    <property type="match status" value="1"/>
</dbReference>
<dbReference type="SUPFAM" id="SSF52540">
    <property type="entry name" value="P-loop containing nucleoside triphosphate hydrolases"/>
    <property type="match status" value="1"/>
</dbReference>
<reference evidence="3" key="1">
    <citation type="journal article" date="2014" name="Int. J. Syst. Evol. Microbiol.">
        <title>Complete genome sequence of Corynebacterium casei LMG S-19264T (=DSM 44701T), isolated from a smear-ripened cheese.</title>
        <authorList>
            <consortium name="US DOE Joint Genome Institute (JGI-PGF)"/>
            <person name="Walter F."/>
            <person name="Albersmeier A."/>
            <person name="Kalinowski J."/>
            <person name="Ruckert C."/>
        </authorList>
    </citation>
    <scope>NUCLEOTIDE SEQUENCE</scope>
    <source>
        <strain evidence="3">CGMCC 4.7306</strain>
    </source>
</reference>
<keyword evidence="4" id="KW-1185">Reference proteome</keyword>
<reference evidence="3" key="2">
    <citation type="submission" date="2020-09" db="EMBL/GenBank/DDBJ databases">
        <authorList>
            <person name="Sun Q."/>
            <person name="Zhou Y."/>
        </authorList>
    </citation>
    <scope>NUCLEOTIDE SEQUENCE</scope>
    <source>
        <strain evidence="3">CGMCC 4.7306</strain>
    </source>
</reference>
<dbReference type="Pfam" id="PF13173">
    <property type="entry name" value="AAA_14"/>
    <property type="match status" value="1"/>
</dbReference>
<organism evidence="3 4">
    <name type="scientific">Microlunatus endophyticus</name>
    <dbReference type="NCBI Taxonomy" id="1716077"/>
    <lineage>
        <taxon>Bacteria</taxon>
        <taxon>Bacillati</taxon>
        <taxon>Actinomycetota</taxon>
        <taxon>Actinomycetes</taxon>
        <taxon>Propionibacteriales</taxon>
        <taxon>Propionibacteriaceae</taxon>
        <taxon>Microlunatus</taxon>
    </lineage>
</organism>
<dbReference type="Pfam" id="PF13635">
    <property type="entry name" value="DUF4143"/>
    <property type="match status" value="1"/>
</dbReference>
<comment type="caution">
    <text evidence="3">The sequence shown here is derived from an EMBL/GenBank/DDBJ whole genome shotgun (WGS) entry which is preliminary data.</text>
</comment>
<evidence type="ECO:0000259" key="1">
    <source>
        <dbReference type="Pfam" id="PF13173"/>
    </source>
</evidence>
<dbReference type="AlphaFoldDB" id="A0A917SDG7"/>
<feature type="domain" description="DUF4143" evidence="2">
    <location>
        <begin position="174"/>
        <end position="328"/>
    </location>
</feature>
<dbReference type="CDD" id="cd00009">
    <property type="entry name" value="AAA"/>
    <property type="match status" value="1"/>
</dbReference>
<dbReference type="InterPro" id="IPR027417">
    <property type="entry name" value="P-loop_NTPase"/>
</dbReference>
<dbReference type="SUPFAM" id="SSF46785">
    <property type="entry name" value="Winged helix' DNA-binding domain"/>
    <property type="match status" value="1"/>
</dbReference>
<dbReference type="Proteomes" id="UP000613840">
    <property type="component" value="Unassembled WGS sequence"/>
</dbReference>
<name>A0A917SDG7_9ACTN</name>
<accession>A0A917SDG7</accession>
<proteinExistence type="predicted"/>
<evidence type="ECO:0008006" key="5">
    <source>
        <dbReference type="Google" id="ProtNLM"/>
    </source>
</evidence>